<keyword evidence="14" id="KW-1185">Reference proteome</keyword>
<gene>
    <name evidence="13" type="ORF">RJ641_006014</name>
</gene>
<feature type="domain" description="Ion transport" evidence="12">
    <location>
        <begin position="4"/>
        <end position="125"/>
    </location>
</feature>
<evidence type="ECO:0000313" key="13">
    <source>
        <dbReference type="EMBL" id="KAK6927423.1"/>
    </source>
</evidence>
<feature type="chain" id="PRO_5043006944" evidence="11">
    <location>
        <begin position="21"/>
        <end position="424"/>
    </location>
</feature>
<keyword evidence="8 10" id="KW-0472">Membrane</keyword>
<reference evidence="13 14" key="1">
    <citation type="submission" date="2023-12" db="EMBL/GenBank/DDBJ databases">
        <title>A high-quality genome assembly for Dillenia turbinata (Dilleniales).</title>
        <authorList>
            <person name="Chanderbali A."/>
        </authorList>
    </citation>
    <scope>NUCLEOTIDE SEQUENCE [LARGE SCALE GENOMIC DNA]</scope>
    <source>
        <strain evidence="13">LSX21</strain>
        <tissue evidence="13">Leaf</tissue>
    </source>
</reference>
<keyword evidence="4" id="KW-0631">Potassium channel</keyword>
<proteinExistence type="predicted"/>
<evidence type="ECO:0000256" key="3">
    <source>
        <dbReference type="ARBA" id="ARBA00022692"/>
    </source>
</evidence>
<comment type="caution">
    <text evidence="13">The sequence shown here is derived from an EMBL/GenBank/DDBJ whole genome shotgun (WGS) entry which is preliminary data.</text>
</comment>
<evidence type="ECO:0000256" key="1">
    <source>
        <dbReference type="ARBA" id="ARBA00004141"/>
    </source>
</evidence>
<evidence type="ECO:0000259" key="12">
    <source>
        <dbReference type="Pfam" id="PF00520"/>
    </source>
</evidence>
<dbReference type="InterPro" id="IPR045319">
    <property type="entry name" value="KAT/AKT"/>
</dbReference>
<name>A0AAN8ZBD5_9MAGN</name>
<protein>
    <submittedName>
        <fullName evidence="13">Ion transport domain</fullName>
    </submittedName>
</protein>
<dbReference type="SUPFAM" id="SSF81324">
    <property type="entry name" value="Voltage-gated potassium channels"/>
    <property type="match status" value="2"/>
</dbReference>
<comment type="subcellular location">
    <subcellularLocation>
        <location evidence="1">Membrane</location>
        <topology evidence="1">Multi-pass membrane protein</topology>
    </subcellularLocation>
</comment>
<evidence type="ECO:0000256" key="7">
    <source>
        <dbReference type="ARBA" id="ARBA00022989"/>
    </source>
</evidence>
<evidence type="ECO:0000256" key="2">
    <source>
        <dbReference type="ARBA" id="ARBA00022538"/>
    </source>
</evidence>
<feature type="transmembrane region" description="Helical" evidence="10">
    <location>
        <begin position="201"/>
        <end position="219"/>
    </location>
</feature>
<evidence type="ECO:0000256" key="4">
    <source>
        <dbReference type="ARBA" id="ARBA00022826"/>
    </source>
</evidence>
<dbReference type="AlphaFoldDB" id="A0AAN8ZBD5"/>
<keyword evidence="9" id="KW-0407">Ion channel</keyword>
<dbReference type="InterPro" id="IPR018490">
    <property type="entry name" value="cNMP-bd_dom_sf"/>
</dbReference>
<dbReference type="PANTHER" id="PTHR45743">
    <property type="entry name" value="POTASSIUM CHANNEL AKT1"/>
    <property type="match status" value="1"/>
</dbReference>
<evidence type="ECO:0000256" key="10">
    <source>
        <dbReference type="SAM" id="Phobius"/>
    </source>
</evidence>
<dbReference type="Pfam" id="PF00520">
    <property type="entry name" value="Ion_trans"/>
    <property type="match status" value="1"/>
</dbReference>
<dbReference type="PANTHER" id="PTHR45743:SF27">
    <property type="entry name" value="POTASSIUM CHANNEL KAT3"/>
    <property type="match status" value="1"/>
</dbReference>
<dbReference type="EMBL" id="JBAMMX010000014">
    <property type="protein sequence ID" value="KAK6927423.1"/>
    <property type="molecule type" value="Genomic_DNA"/>
</dbReference>
<keyword evidence="5" id="KW-0851">Voltage-gated channel</keyword>
<evidence type="ECO:0000256" key="6">
    <source>
        <dbReference type="ARBA" id="ARBA00022958"/>
    </source>
</evidence>
<dbReference type="GO" id="GO:0005249">
    <property type="term" value="F:voltage-gated potassium channel activity"/>
    <property type="evidence" value="ECO:0007669"/>
    <property type="project" value="InterPro"/>
</dbReference>
<keyword evidence="5" id="KW-0813">Transport</keyword>
<keyword evidence="11" id="KW-0732">Signal</keyword>
<keyword evidence="6" id="KW-0630">Potassium</keyword>
<evidence type="ECO:0000256" key="5">
    <source>
        <dbReference type="ARBA" id="ARBA00022882"/>
    </source>
</evidence>
<sequence>MCNRLWQTFLVVLVVDSAWSSPFELAFEEMPNSPVLLFLDIVFDASFTIDTVLTSTYLLVDNHKKIAIRYVTKLWFFMDVASTIPFQMIYHYATRHMHKGEAFGLFNLLRFWRLRHLSKLFKRCNAFLYSAKNQTEASDVASTSFLQSMTKFQRVHGLDNRFQISKAEASGLGTPILCIGQLLPSQLLAMETCMQRIQERVFIIFYMLCNMGFIAYLIGNMTNLIVHGTMRTFITRDSINKVLPFAKSTSRMHERTNAGTLATEVQDSRTTARTSPRRLTQGIRSSIAQHLFRSNVENAYIFKHFSEDLIVLLVSEYYPPKVDIILQNEIPTEFYILVSKAVVLVTFFLTGSPFKATKNADADKSLTVQDVLTYKNGREQMKQLELKLDLIGDANFGRFTGFCLYAVFNFPAAPYKMQLEKCFN</sequence>
<dbReference type="Gene3D" id="1.10.287.70">
    <property type="match status" value="1"/>
</dbReference>
<evidence type="ECO:0000313" key="14">
    <source>
        <dbReference type="Proteomes" id="UP001370490"/>
    </source>
</evidence>
<keyword evidence="3 10" id="KW-0812">Transmembrane</keyword>
<dbReference type="GO" id="GO:0034702">
    <property type="term" value="C:monoatomic ion channel complex"/>
    <property type="evidence" value="ECO:0007669"/>
    <property type="project" value="UniProtKB-KW"/>
</dbReference>
<keyword evidence="5" id="KW-0406">Ion transport</keyword>
<dbReference type="SUPFAM" id="SSF51206">
    <property type="entry name" value="cAMP-binding domain-like"/>
    <property type="match status" value="1"/>
</dbReference>
<dbReference type="Proteomes" id="UP001370490">
    <property type="component" value="Unassembled WGS sequence"/>
</dbReference>
<dbReference type="InterPro" id="IPR005821">
    <property type="entry name" value="Ion_trans_dom"/>
</dbReference>
<keyword evidence="7 10" id="KW-1133">Transmembrane helix</keyword>
<accession>A0AAN8ZBD5</accession>
<organism evidence="13 14">
    <name type="scientific">Dillenia turbinata</name>
    <dbReference type="NCBI Taxonomy" id="194707"/>
    <lineage>
        <taxon>Eukaryota</taxon>
        <taxon>Viridiplantae</taxon>
        <taxon>Streptophyta</taxon>
        <taxon>Embryophyta</taxon>
        <taxon>Tracheophyta</taxon>
        <taxon>Spermatophyta</taxon>
        <taxon>Magnoliopsida</taxon>
        <taxon>eudicotyledons</taxon>
        <taxon>Gunneridae</taxon>
        <taxon>Pentapetalae</taxon>
        <taxon>Dilleniales</taxon>
        <taxon>Dilleniaceae</taxon>
        <taxon>Dillenia</taxon>
    </lineage>
</organism>
<evidence type="ECO:0000256" key="9">
    <source>
        <dbReference type="ARBA" id="ARBA00023303"/>
    </source>
</evidence>
<keyword evidence="2" id="KW-0633">Potassium transport</keyword>
<evidence type="ECO:0000256" key="11">
    <source>
        <dbReference type="SAM" id="SignalP"/>
    </source>
</evidence>
<feature type="signal peptide" evidence="11">
    <location>
        <begin position="1"/>
        <end position="20"/>
    </location>
</feature>
<evidence type="ECO:0000256" key="8">
    <source>
        <dbReference type="ARBA" id="ARBA00023136"/>
    </source>
</evidence>